<dbReference type="EMBL" id="JAVRRD010000034">
    <property type="protein sequence ID" value="KAK5045803.1"/>
    <property type="molecule type" value="Genomic_DNA"/>
</dbReference>
<dbReference type="InterPro" id="IPR029033">
    <property type="entry name" value="His_PPase_superfam"/>
</dbReference>
<sequence>MPQPKIHLVRHAQGFHNIGFEFHSLQDPRLTDLGKSQCAALQATHFPESAQKSISLVTASPLARTLETAYLTFAPALKNGKCQPRIFAIPDAQETSDLPCDTGSDVDVLHSLVRDQNWPADLSLVKEGWNVKTLQNRYSPAGDAIKRRATDARRLLRQKARELQAAGDDAVEIVLVAHGAYMHYISDDWEDAAIYPSTGWQNCEHRTYNFEVDFQEDDADAFFVETMESRSRRGKTHPMIGHDKQVALCEEMMQAWEDHGCQNPSKLNVLPSEAAAKEQQKAHDQQRLDAESEDHAAQGLSLERVGSEVEVMA</sequence>
<protein>
    <recommendedName>
        <fullName evidence="4">Phosphoglycerate mutase</fullName>
    </recommendedName>
</protein>
<evidence type="ECO:0000256" key="1">
    <source>
        <dbReference type="SAM" id="MobiDB-lite"/>
    </source>
</evidence>
<dbReference type="SUPFAM" id="SSF53254">
    <property type="entry name" value="Phosphoglycerate mutase-like"/>
    <property type="match status" value="1"/>
</dbReference>
<dbReference type="GO" id="GO:0016791">
    <property type="term" value="F:phosphatase activity"/>
    <property type="evidence" value="ECO:0007669"/>
    <property type="project" value="TreeGrafter"/>
</dbReference>
<dbReference type="InterPro" id="IPR013078">
    <property type="entry name" value="His_Pase_superF_clade-1"/>
</dbReference>
<evidence type="ECO:0000313" key="3">
    <source>
        <dbReference type="Proteomes" id="UP001358417"/>
    </source>
</evidence>
<dbReference type="RefSeq" id="XP_064701414.1">
    <property type="nucleotide sequence ID" value="XM_064852439.1"/>
</dbReference>
<evidence type="ECO:0008006" key="4">
    <source>
        <dbReference type="Google" id="ProtNLM"/>
    </source>
</evidence>
<dbReference type="SMART" id="SM00855">
    <property type="entry name" value="PGAM"/>
    <property type="match status" value="1"/>
</dbReference>
<dbReference type="GeneID" id="89977058"/>
<accession>A0AAV9MZJ1</accession>
<feature type="region of interest" description="Disordered" evidence="1">
    <location>
        <begin position="273"/>
        <end position="313"/>
    </location>
</feature>
<dbReference type="Pfam" id="PF00300">
    <property type="entry name" value="His_Phos_1"/>
    <property type="match status" value="1"/>
</dbReference>
<gene>
    <name evidence="2" type="ORF">LTR84_008896</name>
</gene>
<dbReference type="Proteomes" id="UP001358417">
    <property type="component" value="Unassembled WGS sequence"/>
</dbReference>
<keyword evidence="3" id="KW-1185">Reference proteome</keyword>
<dbReference type="PANTHER" id="PTHR48100:SF54">
    <property type="entry name" value="PHOSPHATASE SPAC5H10.03-RELATED"/>
    <property type="match status" value="1"/>
</dbReference>
<dbReference type="AlphaFoldDB" id="A0AAV9MZJ1"/>
<dbReference type="Gene3D" id="3.40.50.1240">
    <property type="entry name" value="Phosphoglycerate mutase-like"/>
    <property type="match status" value="1"/>
</dbReference>
<evidence type="ECO:0000313" key="2">
    <source>
        <dbReference type="EMBL" id="KAK5045803.1"/>
    </source>
</evidence>
<proteinExistence type="predicted"/>
<dbReference type="InterPro" id="IPR050275">
    <property type="entry name" value="PGM_Phosphatase"/>
</dbReference>
<dbReference type="GO" id="GO:0005737">
    <property type="term" value="C:cytoplasm"/>
    <property type="evidence" value="ECO:0007669"/>
    <property type="project" value="TreeGrafter"/>
</dbReference>
<feature type="compositionally biased region" description="Basic and acidic residues" evidence="1">
    <location>
        <begin position="275"/>
        <end position="296"/>
    </location>
</feature>
<comment type="caution">
    <text evidence="2">The sequence shown here is derived from an EMBL/GenBank/DDBJ whole genome shotgun (WGS) entry which is preliminary data.</text>
</comment>
<dbReference type="CDD" id="cd07067">
    <property type="entry name" value="HP_PGM_like"/>
    <property type="match status" value="1"/>
</dbReference>
<dbReference type="PANTHER" id="PTHR48100">
    <property type="entry name" value="BROAD-SPECIFICITY PHOSPHATASE YOR283W-RELATED"/>
    <property type="match status" value="1"/>
</dbReference>
<reference evidence="2 3" key="1">
    <citation type="submission" date="2023-08" db="EMBL/GenBank/DDBJ databases">
        <title>Black Yeasts Isolated from many extreme environments.</title>
        <authorList>
            <person name="Coleine C."/>
            <person name="Stajich J.E."/>
            <person name="Selbmann L."/>
        </authorList>
    </citation>
    <scope>NUCLEOTIDE SEQUENCE [LARGE SCALE GENOMIC DNA]</scope>
    <source>
        <strain evidence="2 3">CCFEE 5792</strain>
    </source>
</reference>
<organism evidence="2 3">
    <name type="scientific">Exophiala bonariae</name>
    <dbReference type="NCBI Taxonomy" id="1690606"/>
    <lineage>
        <taxon>Eukaryota</taxon>
        <taxon>Fungi</taxon>
        <taxon>Dikarya</taxon>
        <taxon>Ascomycota</taxon>
        <taxon>Pezizomycotina</taxon>
        <taxon>Eurotiomycetes</taxon>
        <taxon>Chaetothyriomycetidae</taxon>
        <taxon>Chaetothyriales</taxon>
        <taxon>Herpotrichiellaceae</taxon>
        <taxon>Exophiala</taxon>
    </lineage>
</organism>
<name>A0AAV9MZJ1_9EURO</name>